<evidence type="ECO:0000259" key="1">
    <source>
        <dbReference type="PROSITE" id="PS50123"/>
    </source>
</evidence>
<dbReference type="PRINTS" id="PR00996">
    <property type="entry name" value="CHERMTFRASE"/>
</dbReference>
<keyword evidence="2" id="KW-0489">Methyltransferase</keyword>
<dbReference type="EMBL" id="FNXY01000004">
    <property type="protein sequence ID" value="SEI96330.1"/>
    <property type="molecule type" value="Genomic_DNA"/>
</dbReference>
<feature type="domain" description="CheR-type methyltransferase" evidence="1">
    <location>
        <begin position="1"/>
        <end position="250"/>
    </location>
</feature>
<gene>
    <name evidence="2" type="ORF">SAMN04487995_2768</name>
</gene>
<accession>A0A1H6V6Q1</accession>
<dbReference type="InterPro" id="IPR000780">
    <property type="entry name" value="CheR_MeTrfase"/>
</dbReference>
<dbReference type="AlphaFoldDB" id="A0A1H6V6Q1"/>
<organism evidence="2 3">
    <name type="scientific">Dyadobacter koreensis</name>
    <dbReference type="NCBI Taxonomy" id="408657"/>
    <lineage>
        <taxon>Bacteria</taxon>
        <taxon>Pseudomonadati</taxon>
        <taxon>Bacteroidota</taxon>
        <taxon>Cytophagia</taxon>
        <taxon>Cytophagales</taxon>
        <taxon>Spirosomataceae</taxon>
        <taxon>Dyadobacter</taxon>
    </lineage>
</organism>
<reference evidence="2 3" key="1">
    <citation type="submission" date="2016-10" db="EMBL/GenBank/DDBJ databases">
        <authorList>
            <person name="de Groot N.N."/>
        </authorList>
    </citation>
    <scope>NUCLEOTIDE SEQUENCE [LARGE SCALE GENOMIC DNA]</scope>
    <source>
        <strain evidence="2 3">DSM 19938</strain>
    </source>
</reference>
<dbReference type="RefSeq" id="WP_229209605.1">
    <property type="nucleotide sequence ID" value="NZ_FNXY01000004.1"/>
</dbReference>
<dbReference type="InterPro" id="IPR029063">
    <property type="entry name" value="SAM-dependent_MTases_sf"/>
</dbReference>
<dbReference type="PANTHER" id="PTHR24422">
    <property type="entry name" value="CHEMOTAXIS PROTEIN METHYLTRANSFERASE"/>
    <property type="match status" value="1"/>
</dbReference>
<dbReference type="InterPro" id="IPR050903">
    <property type="entry name" value="Bact_Chemotaxis_MeTrfase"/>
</dbReference>
<keyword evidence="2" id="KW-0808">Transferase</keyword>
<dbReference type="Pfam" id="PF01739">
    <property type="entry name" value="CheR"/>
    <property type="match status" value="1"/>
</dbReference>
<protein>
    <submittedName>
        <fullName evidence="2">Chemotaxis protein methyltransferase CheR</fullName>
    </submittedName>
</protein>
<dbReference type="Gene3D" id="3.40.50.150">
    <property type="entry name" value="Vaccinia Virus protein VP39"/>
    <property type="match status" value="1"/>
</dbReference>
<dbReference type="PROSITE" id="PS50123">
    <property type="entry name" value="CHER"/>
    <property type="match status" value="1"/>
</dbReference>
<evidence type="ECO:0000313" key="2">
    <source>
        <dbReference type="EMBL" id="SEI96330.1"/>
    </source>
</evidence>
<dbReference type="Proteomes" id="UP000199532">
    <property type="component" value="Unassembled WGS sequence"/>
</dbReference>
<keyword evidence="3" id="KW-1185">Reference proteome</keyword>
<dbReference type="SUPFAM" id="SSF47757">
    <property type="entry name" value="Chemotaxis receptor methyltransferase CheR, N-terminal domain"/>
    <property type="match status" value="1"/>
</dbReference>
<sequence length="273" mass="31738">MNMTMLEYEELEALIVKVREISGFDFSGYARPSLLRRASRFLNRHTMSLSDLMTHIEQGGKAVYDFIQELTVNYSEMFRDPDFFIKLRSEVFSYLESYPAVRIWVAGCASGEEAYSLAILLKETGMYNRALIYATDLSERVLASAREGVFGLGHMRTFSENYMLSGCKNSLSDYYHVAYSQAVMVPDLRKNIVFSLHDLTGDGVFNEFQMVSCRNVMIYFNLEQRQEVFRLLYESLAMFGFLCLGKRETLRYSGFEENFRIIDSHLNIYQKIR</sequence>
<dbReference type="STRING" id="408657.SAMN04487995_2768"/>
<dbReference type="PANTHER" id="PTHR24422:SF8">
    <property type="entry name" value="CHEMOTAXIS PROTEIN"/>
    <property type="match status" value="1"/>
</dbReference>
<dbReference type="SUPFAM" id="SSF53335">
    <property type="entry name" value="S-adenosyl-L-methionine-dependent methyltransferases"/>
    <property type="match status" value="1"/>
</dbReference>
<dbReference type="InterPro" id="IPR022642">
    <property type="entry name" value="CheR_C"/>
</dbReference>
<dbReference type="GO" id="GO:0032259">
    <property type="term" value="P:methylation"/>
    <property type="evidence" value="ECO:0007669"/>
    <property type="project" value="UniProtKB-KW"/>
</dbReference>
<name>A0A1H6V6Q1_9BACT</name>
<proteinExistence type="predicted"/>
<evidence type="ECO:0000313" key="3">
    <source>
        <dbReference type="Proteomes" id="UP000199532"/>
    </source>
</evidence>
<dbReference type="GO" id="GO:0008757">
    <property type="term" value="F:S-adenosylmethionine-dependent methyltransferase activity"/>
    <property type="evidence" value="ECO:0007669"/>
    <property type="project" value="InterPro"/>
</dbReference>
<dbReference type="SMART" id="SM00138">
    <property type="entry name" value="MeTrc"/>
    <property type="match status" value="1"/>
</dbReference>